<keyword evidence="2" id="KW-1185">Reference proteome</keyword>
<reference evidence="1" key="1">
    <citation type="submission" date="2020-11" db="EMBL/GenBank/DDBJ databases">
        <authorList>
            <consortium name="DOE Joint Genome Institute"/>
            <person name="Ahrendt S."/>
            <person name="Riley R."/>
            <person name="Andreopoulos W."/>
            <person name="Labutti K."/>
            <person name="Pangilinan J."/>
            <person name="Ruiz-Duenas F.J."/>
            <person name="Barrasa J.M."/>
            <person name="Sanchez-Garcia M."/>
            <person name="Camarero S."/>
            <person name="Miyauchi S."/>
            <person name="Serrano A."/>
            <person name="Linde D."/>
            <person name="Babiker R."/>
            <person name="Drula E."/>
            <person name="Ayuso-Fernandez I."/>
            <person name="Pacheco R."/>
            <person name="Padilla G."/>
            <person name="Ferreira P."/>
            <person name="Barriuso J."/>
            <person name="Kellner H."/>
            <person name="Castanera R."/>
            <person name="Alfaro M."/>
            <person name="Ramirez L."/>
            <person name="Pisabarro A.G."/>
            <person name="Kuo A."/>
            <person name="Tritt A."/>
            <person name="Lipzen A."/>
            <person name="He G."/>
            <person name="Yan M."/>
            <person name="Ng V."/>
            <person name="Cullen D."/>
            <person name="Martin F."/>
            <person name="Rosso M.-N."/>
            <person name="Henrissat B."/>
            <person name="Hibbett D."/>
            <person name="Martinez A.T."/>
            <person name="Grigoriev I.V."/>
        </authorList>
    </citation>
    <scope>NUCLEOTIDE SEQUENCE</scope>
    <source>
        <strain evidence="1">CBS 247.69</strain>
    </source>
</reference>
<dbReference type="AlphaFoldDB" id="A0A9P6CE95"/>
<sequence>MSTATGNILSINGSKFTSVFIIDEIQYSFVGSISPSVQPFNCSNAVLTYGSVDDLTTSRGFEGQVGVTKITVTVENGVTISGRLNVQLSPATSISGGGTWTSN</sequence>
<dbReference type="Proteomes" id="UP000807353">
    <property type="component" value="Unassembled WGS sequence"/>
</dbReference>
<protein>
    <submittedName>
        <fullName evidence="1">Uncharacterized protein</fullName>
    </submittedName>
</protein>
<evidence type="ECO:0000313" key="1">
    <source>
        <dbReference type="EMBL" id="KAF9457809.1"/>
    </source>
</evidence>
<gene>
    <name evidence="1" type="ORF">BDZ94DRAFT_188069</name>
</gene>
<proteinExistence type="predicted"/>
<dbReference type="EMBL" id="MU150358">
    <property type="protein sequence ID" value="KAF9457809.1"/>
    <property type="molecule type" value="Genomic_DNA"/>
</dbReference>
<accession>A0A9P6CE95</accession>
<evidence type="ECO:0000313" key="2">
    <source>
        <dbReference type="Proteomes" id="UP000807353"/>
    </source>
</evidence>
<name>A0A9P6CE95_9AGAR</name>
<organism evidence="1 2">
    <name type="scientific">Collybia nuda</name>
    <dbReference type="NCBI Taxonomy" id="64659"/>
    <lineage>
        <taxon>Eukaryota</taxon>
        <taxon>Fungi</taxon>
        <taxon>Dikarya</taxon>
        <taxon>Basidiomycota</taxon>
        <taxon>Agaricomycotina</taxon>
        <taxon>Agaricomycetes</taxon>
        <taxon>Agaricomycetidae</taxon>
        <taxon>Agaricales</taxon>
        <taxon>Tricholomatineae</taxon>
        <taxon>Clitocybaceae</taxon>
        <taxon>Collybia</taxon>
    </lineage>
</organism>
<comment type="caution">
    <text evidence="1">The sequence shown here is derived from an EMBL/GenBank/DDBJ whole genome shotgun (WGS) entry which is preliminary data.</text>
</comment>
<dbReference type="OrthoDB" id="2998325at2759"/>